<dbReference type="Proteomes" id="UP000306562">
    <property type="component" value="Chromosome"/>
</dbReference>
<evidence type="ECO:0000313" key="3">
    <source>
        <dbReference type="Proteomes" id="UP000306562"/>
    </source>
</evidence>
<reference evidence="2 3" key="1">
    <citation type="submission" date="2019-05" db="EMBL/GenBank/DDBJ databases">
        <authorList>
            <consortium name="Pathogen Informatics"/>
        </authorList>
    </citation>
    <scope>NUCLEOTIDE SEQUENCE [LARGE SCALE GENOMIC DNA]</scope>
    <source>
        <strain evidence="2 3">NCTC10696</strain>
    </source>
</reference>
<dbReference type="RefSeq" id="WP_082636627.1">
    <property type="nucleotide sequence ID" value="NZ_CBCSGQ010000077.1"/>
</dbReference>
<feature type="domain" description="Thioredoxin" evidence="1">
    <location>
        <begin position="7"/>
        <end position="74"/>
    </location>
</feature>
<dbReference type="EMBL" id="LR590482">
    <property type="protein sequence ID" value="VTQ99607.1"/>
    <property type="molecule type" value="Genomic_DNA"/>
</dbReference>
<dbReference type="InterPro" id="IPR036249">
    <property type="entry name" value="Thioredoxin-like_sf"/>
</dbReference>
<dbReference type="Gene3D" id="3.40.30.10">
    <property type="entry name" value="Glutaredoxin"/>
    <property type="match status" value="1"/>
</dbReference>
<dbReference type="AlphaFoldDB" id="A0AAX3I6U4"/>
<dbReference type="SUPFAM" id="SSF52833">
    <property type="entry name" value="Thioredoxin-like"/>
    <property type="match status" value="1"/>
</dbReference>
<dbReference type="InterPro" id="IPR013766">
    <property type="entry name" value="Thioredoxin_domain"/>
</dbReference>
<dbReference type="Pfam" id="PF00085">
    <property type="entry name" value="Thioredoxin"/>
    <property type="match status" value="1"/>
</dbReference>
<accession>A0AAX3I6U4</accession>
<name>A0AAX3I6U4_9PSED</name>
<protein>
    <submittedName>
        <fullName evidence="2">Thioredoxin</fullName>
    </submittedName>
</protein>
<gene>
    <name evidence="2" type="primary">trxA_2</name>
    <name evidence="2" type="ORF">NCTC10696_02803</name>
</gene>
<evidence type="ECO:0000259" key="1">
    <source>
        <dbReference type="Pfam" id="PF00085"/>
    </source>
</evidence>
<sequence length="75" mass="8075">MLVTNLKAISDASFKSEVLEAAGPVLVCYMDDACAPPAFLDQFAEYYSGRLTIVTLNMDENPITPAKYGVGKAPM</sequence>
<evidence type="ECO:0000313" key="2">
    <source>
        <dbReference type="EMBL" id="VTQ99607.1"/>
    </source>
</evidence>
<organism evidence="2 3">
    <name type="scientific">Pseudomonas synxantha</name>
    <dbReference type="NCBI Taxonomy" id="47883"/>
    <lineage>
        <taxon>Bacteria</taxon>
        <taxon>Pseudomonadati</taxon>
        <taxon>Pseudomonadota</taxon>
        <taxon>Gammaproteobacteria</taxon>
        <taxon>Pseudomonadales</taxon>
        <taxon>Pseudomonadaceae</taxon>
        <taxon>Pseudomonas</taxon>
    </lineage>
</organism>
<dbReference type="GeneID" id="61830678"/>
<proteinExistence type="predicted"/>